<dbReference type="GO" id="GO:0008839">
    <property type="term" value="F:4-hydroxy-tetrahydrodipicolinate reductase"/>
    <property type="evidence" value="ECO:0007669"/>
    <property type="project" value="UniProtKB-EC"/>
</dbReference>
<dbReference type="Gene3D" id="3.40.50.720">
    <property type="entry name" value="NAD(P)-binding Rossmann-like Domain"/>
    <property type="match status" value="1"/>
</dbReference>
<feature type="active site" description="Proton donor/acceptor" evidence="13">
    <location>
        <position position="148"/>
    </location>
</feature>
<organism evidence="16 17">
    <name type="scientific">Bhargavaea ullalensis</name>
    <dbReference type="NCBI Taxonomy" id="1265685"/>
    <lineage>
        <taxon>Bacteria</taxon>
        <taxon>Bacillati</taxon>
        <taxon>Bacillota</taxon>
        <taxon>Bacilli</taxon>
        <taxon>Bacillales</taxon>
        <taxon>Caryophanaceae</taxon>
        <taxon>Bhargavaea</taxon>
    </lineage>
</organism>
<evidence type="ECO:0000256" key="10">
    <source>
        <dbReference type="ARBA" id="ARBA00038983"/>
    </source>
</evidence>
<name>A0ABV2GA59_9BACL</name>
<evidence type="ECO:0000256" key="12">
    <source>
        <dbReference type="ARBA" id="ARBA00049396"/>
    </source>
</evidence>
<protein>
    <recommendedName>
        <fullName evidence="10 13">4-hydroxy-tetrahydrodipicolinate reductase</fullName>
        <shortName evidence="13">HTPA reductase</shortName>
        <ecNumber evidence="10 13">1.17.1.8</ecNumber>
    </recommendedName>
</protein>
<dbReference type="NCBIfam" id="TIGR00036">
    <property type="entry name" value="dapB"/>
    <property type="match status" value="1"/>
</dbReference>
<dbReference type="SUPFAM" id="SSF55347">
    <property type="entry name" value="Glyceraldehyde-3-phosphate dehydrogenase-like, C-terminal domain"/>
    <property type="match status" value="1"/>
</dbReference>
<dbReference type="Proteomes" id="UP001549099">
    <property type="component" value="Unassembled WGS sequence"/>
</dbReference>
<keyword evidence="6 13" id="KW-0560">Oxidoreductase</keyword>
<dbReference type="SUPFAM" id="SSF51735">
    <property type="entry name" value="NAD(P)-binding Rossmann-fold domains"/>
    <property type="match status" value="1"/>
</dbReference>
<feature type="binding site" evidence="13">
    <location>
        <begin position="158"/>
        <end position="159"/>
    </location>
    <ligand>
        <name>(S)-2,3,4,5-tetrahydrodipicolinate</name>
        <dbReference type="ChEBI" id="CHEBI:16845"/>
    </ligand>
</feature>
<evidence type="ECO:0000256" key="5">
    <source>
        <dbReference type="ARBA" id="ARBA00022915"/>
    </source>
</evidence>
<evidence type="ECO:0000256" key="3">
    <source>
        <dbReference type="ARBA" id="ARBA00022605"/>
    </source>
</evidence>
<keyword evidence="17" id="KW-1185">Reference proteome</keyword>
<comment type="subcellular location">
    <subcellularLocation>
        <location evidence="13">Cytoplasm</location>
    </subcellularLocation>
</comment>
<evidence type="ECO:0000256" key="8">
    <source>
        <dbReference type="ARBA" id="ARBA00023154"/>
    </source>
</evidence>
<evidence type="ECO:0000256" key="9">
    <source>
        <dbReference type="ARBA" id="ARBA00037922"/>
    </source>
</evidence>
<keyword evidence="5 13" id="KW-0220">Diaminopimelate biosynthesis</keyword>
<comment type="pathway">
    <text evidence="9 13">Amino-acid biosynthesis; L-lysine biosynthesis via DAP pathway; (S)-tetrahydrodipicolinate from L-aspartate: step 4/4.</text>
</comment>
<evidence type="ECO:0000313" key="17">
    <source>
        <dbReference type="Proteomes" id="UP001549099"/>
    </source>
</evidence>
<feature type="binding site" evidence="13">
    <location>
        <position position="34"/>
    </location>
    <ligand>
        <name>NAD(+)</name>
        <dbReference type="ChEBI" id="CHEBI:57540"/>
    </ligand>
</feature>
<evidence type="ECO:0000256" key="4">
    <source>
        <dbReference type="ARBA" id="ARBA00022857"/>
    </source>
</evidence>
<evidence type="ECO:0000256" key="1">
    <source>
        <dbReference type="ARBA" id="ARBA00006642"/>
    </source>
</evidence>
<dbReference type="PANTHER" id="PTHR20836">
    <property type="entry name" value="DIHYDRODIPICOLINATE REDUCTASE"/>
    <property type="match status" value="1"/>
</dbReference>
<comment type="catalytic activity">
    <reaction evidence="12 13">
        <text>(S)-2,3,4,5-tetrahydrodipicolinate + NAD(+) + H2O = (2S,4S)-4-hydroxy-2,3,4,5-tetrahydrodipicolinate + NADH + H(+)</text>
        <dbReference type="Rhea" id="RHEA:35323"/>
        <dbReference type="ChEBI" id="CHEBI:15377"/>
        <dbReference type="ChEBI" id="CHEBI:15378"/>
        <dbReference type="ChEBI" id="CHEBI:16845"/>
        <dbReference type="ChEBI" id="CHEBI:57540"/>
        <dbReference type="ChEBI" id="CHEBI:57945"/>
        <dbReference type="ChEBI" id="CHEBI:67139"/>
        <dbReference type="EC" id="1.17.1.8"/>
    </reaction>
</comment>
<dbReference type="Pfam" id="PF05173">
    <property type="entry name" value="DapB_C"/>
    <property type="match status" value="1"/>
</dbReference>
<feature type="domain" description="Dihydrodipicolinate reductase C-terminal" evidence="15">
    <location>
        <begin position="124"/>
        <end position="251"/>
    </location>
</feature>
<comment type="catalytic activity">
    <reaction evidence="11 13">
        <text>(S)-2,3,4,5-tetrahydrodipicolinate + NADP(+) + H2O = (2S,4S)-4-hydroxy-2,3,4,5-tetrahydrodipicolinate + NADPH + H(+)</text>
        <dbReference type="Rhea" id="RHEA:35331"/>
        <dbReference type="ChEBI" id="CHEBI:15377"/>
        <dbReference type="ChEBI" id="CHEBI:15378"/>
        <dbReference type="ChEBI" id="CHEBI:16845"/>
        <dbReference type="ChEBI" id="CHEBI:57783"/>
        <dbReference type="ChEBI" id="CHEBI:58349"/>
        <dbReference type="ChEBI" id="CHEBI:67139"/>
        <dbReference type="EC" id="1.17.1.8"/>
    </reaction>
</comment>
<evidence type="ECO:0000256" key="13">
    <source>
        <dbReference type="HAMAP-Rule" id="MF_00102"/>
    </source>
</evidence>
<dbReference type="InterPro" id="IPR022663">
    <property type="entry name" value="DapB_C"/>
</dbReference>
<evidence type="ECO:0000256" key="6">
    <source>
        <dbReference type="ARBA" id="ARBA00023002"/>
    </source>
</evidence>
<dbReference type="CDD" id="cd02274">
    <property type="entry name" value="DHDPR_N"/>
    <property type="match status" value="1"/>
</dbReference>
<feature type="binding site" evidence="13">
    <location>
        <begin position="92"/>
        <end position="94"/>
    </location>
    <ligand>
        <name>NAD(+)</name>
        <dbReference type="ChEBI" id="CHEBI:57540"/>
    </ligand>
</feature>
<dbReference type="PROSITE" id="PS01298">
    <property type="entry name" value="DAPB"/>
    <property type="match status" value="1"/>
</dbReference>
<dbReference type="PIRSF" id="PIRSF000161">
    <property type="entry name" value="DHPR"/>
    <property type="match status" value="1"/>
</dbReference>
<keyword evidence="4 13" id="KW-0521">NADP</keyword>
<proteinExistence type="inferred from homology"/>
<dbReference type="EMBL" id="JBEPLW010000004">
    <property type="protein sequence ID" value="MET3575155.1"/>
    <property type="molecule type" value="Genomic_DNA"/>
</dbReference>
<accession>A0ABV2GA59</accession>
<dbReference type="InterPro" id="IPR022664">
    <property type="entry name" value="DapB_N_CS"/>
</dbReference>
<reference evidence="16 17" key="1">
    <citation type="submission" date="2024-06" db="EMBL/GenBank/DDBJ databases">
        <title>Genomic Encyclopedia of Type Strains, Phase IV (KMG-IV): sequencing the most valuable type-strain genomes for metagenomic binning, comparative biology and taxonomic classification.</title>
        <authorList>
            <person name="Goeker M."/>
        </authorList>
    </citation>
    <scope>NUCLEOTIDE SEQUENCE [LARGE SCALE GENOMIC DNA]</scope>
    <source>
        <strain evidence="16 17">DSM 26128</strain>
    </source>
</reference>
<evidence type="ECO:0000256" key="7">
    <source>
        <dbReference type="ARBA" id="ARBA00023027"/>
    </source>
</evidence>
<evidence type="ECO:0000256" key="11">
    <source>
        <dbReference type="ARBA" id="ARBA00049080"/>
    </source>
</evidence>
<feature type="binding site" evidence="13">
    <location>
        <begin position="118"/>
        <end position="121"/>
    </location>
    <ligand>
        <name>NAD(+)</name>
        <dbReference type="ChEBI" id="CHEBI:57540"/>
    </ligand>
</feature>
<dbReference type="PANTHER" id="PTHR20836:SF0">
    <property type="entry name" value="4-HYDROXY-TETRAHYDRODIPICOLINATE REDUCTASE 1, CHLOROPLASTIC-RELATED"/>
    <property type="match status" value="1"/>
</dbReference>
<feature type="binding site" evidence="13">
    <location>
        <position position="35"/>
    </location>
    <ligand>
        <name>NADP(+)</name>
        <dbReference type="ChEBI" id="CHEBI:58349"/>
    </ligand>
</feature>
<comment type="subunit">
    <text evidence="13">Homotetramer.</text>
</comment>
<dbReference type="InterPro" id="IPR036291">
    <property type="entry name" value="NAD(P)-bd_dom_sf"/>
</dbReference>
<keyword evidence="8 13" id="KW-0457">Lysine biosynthesis</keyword>
<dbReference type="InterPro" id="IPR000846">
    <property type="entry name" value="DapB_N"/>
</dbReference>
<comment type="function">
    <text evidence="13">Catalyzes the conversion of 4-hydroxy-tetrahydrodipicolinate (HTPA) to tetrahydrodipicolinate.</text>
</comment>
<sequence length="253" mass="27154">MIRVAVAGPRGRMGALAVETLVTQRDMLLVGVLDRKMAEQSATIAGAVPIYTDMATLAEESKPDVLVELTTHETVFSHAKEAIKEGIRPVVGTSGLSAEQIDRLAELSRERGLGCLIVPNFSIGAALMMKFAAVAAKLMPEAEIIELHHSGKKDAPSGTAELTARMMAASIAKSKNLNDDPDKEDGTAVIPIHSVRLPGLLSHQEVLFGGEGQLLTIRHDSFSRESYMSGIKLSVREVMKREGLVYGLDKLIG</sequence>
<keyword evidence="7 13" id="KW-0520">NAD</keyword>
<dbReference type="Gene3D" id="3.30.360.10">
    <property type="entry name" value="Dihydrodipicolinate Reductase, domain 2"/>
    <property type="match status" value="1"/>
</dbReference>
<keyword evidence="3 13" id="KW-0028">Amino-acid biosynthesis</keyword>
<feature type="binding site" evidence="13">
    <location>
        <position position="149"/>
    </location>
    <ligand>
        <name>(S)-2,3,4,5-tetrahydrodipicolinate</name>
        <dbReference type="ChEBI" id="CHEBI:16845"/>
    </ligand>
</feature>
<comment type="caution">
    <text evidence="16">The sequence shown here is derived from an EMBL/GenBank/DDBJ whole genome shotgun (WGS) entry which is preliminary data.</text>
</comment>
<keyword evidence="2 13" id="KW-0963">Cytoplasm</keyword>
<dbReference type="EC" id="1.17.1.8" evidence="10 13"/>
<feature type="domain" description="Dihydrodipicolinate reductase N-terminal" evidence="14">
    <location>
        <begin position="2"/>
        <end position="121"/>
    </location>
</feature>
<evidence type="ECO:0000259" key="15">
    <source>
        <dbReference type="Pfam" id="PF05173"/>
    </source>
</evidence>
<evidence type="ECO:0000256" key="2">
    <source>
        <dbReference type="ARBA" id="ARBA00022490"/>
    </source>
</evidence>
<evidence type="ECO:0000259" key="14">
    <source>
        <dbReference type="Pfam" id="PF01113"/>
    </source>
</evidence>
<comment type="similarity">
    <text evidence="1 13">Belongs to the DapB family.</text>
</comment>
<dbReference type="RefSeq" id="WP_354196040.1">
    <property type="nucleotide sequence ID" value="NZ_JBEPLW010000004.1"/>
</dbReference>
<dbReference type="InterPro" id="IPR023940">
    <property type="entry name" value="DHDPR_bac"/>
</dbReference>
<gene>
    <name evidence="13" type="primary">dapB</name>
    <name evidence="16" type="ORF">ABID49_001039</name>
</gene>
<feature type="active site" description="Proton donor" evidence="13">
    <location>
        <position position="152"/>
    </location>
</feature>
<comment type="caution">
    <text evidence="13">Was originally thought to be a dihydrodipicolinate reductase (DHDPR), catalyzing the conversion of dihydrodipicolinate to tetrahydrodipicolinate. However, it was shown in E.coli that the substrate of the enzymatic reaction is not dihydrodipicolinate (DHDP) but in fact (2S,4S)-4-hydroxy-2,3,4,5-tetrahydrodipicolinic acid (HTPA), the product released by the DapA-catalyzed reaction.</text>
</comment>
<dbReference type="Pfam" id="PF01113">
    <property type="entry name" value="DapB_N"/>
    <property type="match status" value="1"/>
</dbReference>
<dbReference type="HAMAP" id="MF_00102">
    <property type="entry name" value="DapB"/>
    <property type="match status" value="1"/>
</dbReference>
<feature type="binding site" evidence="13">
    <location>
        <begin position="8"/>
        <end position="13"/>
    </location>
    <ligand>
        <name>NAD(+)</name>
        <dbReference type="ChEBI" id="CHEBI:57540"/>
    </ligand>
</feature>
<evidence type="ECO:0000313" key="16">
    <source>
        <dbReference type="EMBL" id="MET3575155.1"/>
    </source>
</evidence>